<dbReference type="GO" id="GO:0051213">
    <property type="term" value="F:dioxygenase activity"/>
    <property type="evidence" value="ECO:0007669"/>
    <property type="project" value="UniProtKB-KW"/>
</dbReference>
<organism evidence="5 6">
    <name type="scientific">Hyphodiscus hymeniophilus</name>
    <dbReference type="NCBI Taxonomy" id="353542"/>
    <lineage>
        <taxon>Eukaryota</taxon>
        <taxon>Fungi</taxon>
        <taxon>Dikarya</taxon>
        <taxon>Ascomycota</taxon>
        <taxon>Pezizomycotina</taxon>
        <taxon>Leotiomycetes</taxon>
        <taxon>Helotiales</taxon>
        <taxon>Hyphodiscaceae</taxon>
        <taxon>Hyphodiscus</taxon>
    </lineage>
</organism>
<evidence type="ECO:0000256" key="2">
    <source>
        <dbReference type="RuleBase" id="RU003682"/>
    </source>
</evidence>
<dbReference type="PANTHER" id="PTHR47990">
    <property type="entry name" value="2-OXOGLUTARATE (2OG) AND FE(II)-DEPENDENT OXYGENASE SUPERFAMILY PROTEIN-RELATED"/>
    <property type="match status" value="1"/>
</dbReference>
<feature type="region of interest" description="Disordered" evidence="3">
    <location>
        <begin position="1"/>
        <end position="24"/>
    </location>
</feature>
<dbReference type="SUPFAM" id="SSF51197">
    <property type="entry name" value="Clavaminate synthase-like"/>
    <property type="match status" value="1"/>
</dbReference>
<sequence>MKDRLDNPAINQGYTPEGAENGKDGIINHKEAYEHRRFQNQKCPSDEEMKGFKTFMDNFYQKCHKLSLEVLRALGLILNLPPTFFDNYMARSDAQFRILHYMPVPVHTLLSERHARIHPHTDFGFCTILFQDSVGGLEIDPFHTKSFLPATPIPGTCVINIADLLQRLSNDRLRSTLHRVVAPPLSEEKRREIGEDGMLPPRYSAAFFVHPSPDITIEPLVGVDEEPKYAPVNAGEWRTGITASNYALPVST</sequence>
<reference evidence="5" key="1">
    <citation type="submission" date="2019-07" db="EMBL/GenBank/DDBJ databases">
        <title>Hyphodiscus hymeniophilus genome sequencing and assembly.</title>
        <authorList>
            <person name="Kramer G."/>
            <person name="Nodwell J."/>
        </authorList>
    </citation>
    <scope>NUCLEOTIDE SEQUENCE</scope>
    <source>
        <strain evidence="5">ATCC 34498</strain>
    </source>
</reference>
<dbReference type="OrthoDB" id="288590at2759"/>
<comment type="caution">
    <text evidence="5">The sequence shown here is derived from an EMBL/GenBank/DDBJ whole genome shotgun (WGS) entry which is preliminary data.</text>
</comment>
<evidence type="ECO:0000256" key="1">
    <source>
        <dbReference type="ARBA" id="ARBA00008056"/>
    </source>
</evidence>
<keyword evidence="6" id="KW-1185">Reference proteome</keyword>
<dbReference type="PROSITE" id="PS51471">
    <property type="entry name" value="FE2OG_OXY"/>
    <property type="match status" value="1"/>
</dbReference>
<dbReference type="InterPro" id="IPR027443">
    <property type="entry name" value="IPNS-like_sf"/>
</dbReference>
<keyword evidence="2" id="KW-0408">Iron</keyword>
<dbReference type="Proteomes" id="UP000785200">
    <property type="component" value="Unassembled WGS sequence"/>
</dbReference>
<dbReference type="InterPro" id="IPR050231">
    <property type="entry name" value="Iron_ascorbate_oxido_reductase"/>
</dbReference>
<comment type="similarity">
    <text evidence="1 2">Belongs to the iron/ascorbate-dependent oxidoreductase family.</text>
</comment>
<dbReference type="EMBL" id="VNKQ01000018">
    <property type="protein sequence ID" value="KAG0645458.1"/>
    <property type="molecule type" value="Genomic_DNA"/>
</dbReference>
<evidence type="ECO:0000259" key="4">
    <source>
        <dbReference type="PROSITE" id="PS51471"/>
    </source>
</evidence>
<dbReference type="GO" id="GO:0046872">
    <property type="term" value="F:metal ion binding"/>
    <property type="evidence" value="ECO:0007669"/>
    <property type="project" value="UniProtKB-KW"/>
</dbReference>
<accession>A0A9P6SKY4</accession>
<evidence type="ECO:0000313" key="6">
    <source>
        <dbReference type="Proteomes" id="UP000785200"/>
    </source>
</evidence>
<protein>
    <submittedName>
        <fullName evidence="5">2-oxoglutarate-dependent dioxygenase</fullName>
    </submittedName>
</protein>
<dbReference type="AlphaFoldDB" id="A0A9P6SKY4"/>
<proteinExistence type="inferred from homology"/>
<keyword evidence="2" id="KW-0479">Metal-binding</keyword>
<dbReference type="Pfam" id="PF03171">
    <property type="entry name" value="2OG-FeII_Oxy"/>
    <property type="match status" value="1"/>
</dbReference>
<dbReference type="InterPro" id="IPR005123">
    <property type="entry name" value="Oxoglu/Fe-dep_dioxygenase_dom"/>
</dbReference>
<feature type="domain" description="Fe2OG dioxygenase" evidence="4">
    <location>
        <begin position="91"/>
        <end position="211"/>
    </location>
</feature>
<dbReference type="InterPro" id="IPR044861">
    <property type="entry name" value="IPNS-like_FE2OG_OXY"/>
</dbReference>
<evidence type="ECO:0000256" key="3">
    <source>
        <dbReference type="SAM" id="MobiDB-lite"/>
    </source>
</evidence>
<keyword evidence="2" id="KW-0560">Oxidoreductase</keyword>
<name>A0A9P6SKY4_9HELO</name>
<keyword evidence="5" id="KW-0223">Dioxygenase</keyword>
<evidence type="ECO:0000313" key="5">
    <source>
        <dbReference type="EMBL" id="KAG0645458.1"/>
    </source>
</evidence>
<gene>
    <name evidence="5" type="ORF">D0Z07_8568</name>
</gene>
<dbReference type="Gene3D" id="2.60.120.330">
    <property type="entry name" value="B-lactam Antibiotic, Isopenicillin N Synthase, Chain"/>
    <property type="match status" value="1"/>
</dbReference>